<organism evidence="2 3">
    <name type="scientific">Microbacterium algihabitans</name>
    <dbReference type="NCBI Taxonomy" id="3075992"/>
    <lineage>
        <taxon>Bacteria</taxon>
        <taxon>Bacillati</taxon>
        <taxon>Actinomycetota</taxon>
        <taxon>Actinomycetes</taxon>
        <taxon>Micrococcales</taxon>
        <taxon>Microbacteriaceae</taxon>
        <taxon>Microbacterium</taxon>
    </lineage>
</organism>
<dbReference type="InterPro" id="IPR043138">
    <property type="entry name" value="GGT_lsub"/>
</dbReference>
<dbReference type="EMBL" id="JAWDIU010000002">
    <property type="protein sequence ID" value="MDU0326897.1"/>
    <property type="molecule type" value="Genomic_DNA"/>
</dbReference>
<comment type="caution">
    <text evidence="2">The sequence shown here is derived from an EMBL/GenBank/DDBJ whole genome shotgun (WGS) entry which is preliminary data.</text>
</comment>
<accession>A0ABU3RVI6</accession>
<reference evidence="2 3" key="1">
    <citation type="submission" date="2023-09" db="EMBL/GenBank/DDBJ databases">
        <title>Microbacterium fusihabitans sp. nov., Microbacterium phycihabitans sp. nov., and Microbacterium cervinum sp. nov., isolated from dried seaweeds of beach.</title>
        <authorList>
            <person name="Lee S.D."/>
        </authorList>
    </citation>
    <scope>NUCLEOTIDE SEQUENCE [LARGE SCALE GENOMIC DNA]</scope>
    <source>
        <strain evidence="2 3">KSW2-21</strain>
    </source>
</reference>
<dbReference type="PANTHER" id="PTHR43881:SF1">
    <property type="entry name" value="GAMMA-GLUTAMYLTRANSPEPTIDASE (AFU_ORTHOLOGUE AFUA_4G13580)"/>
    <property type="match status" value="1"/>
</dbReference>
<dbReference type="SUPFAM" id="SSF56235">
    <property type="entry name" value="N-terminal nucleophile aminohydrolases (Ntn hydrolases)"/>
    <property type="match status" value="2"/>
</dbReference>
<dbReference type="Proteomes" id="UP001256673">
    <property type="component" value="Unassembled WGS sequence"/>
</dbReference>
<name>A0ABU3RVI6_9MICO</name>
<evidence type="ECO:0000313" key="3">
    <source>
        <dbReference type="Proteomes" id="UP001256673"/>
    </source>
</evidence>
<keyword evidence="2" id="KW-0012">Acyltransferase</keyword>
<evidence type="ECO:0000313" key="2">
    <source>
        <dbReference type="EMBL" id="MDU0326897.1"/>
    </source>
</evidence>
<dbReference type="EC" id="2.3.2.2" evidence="2"/>
<dbReference type="Gene3D" id="1.10.246.130">
    <property type="match status" value="1"/>
</dbReference>
<feature type="compositionally biased region" description="Basic and acidic residues" evidence="1">
    <location>
        <begin position="260"/>
        <end position="287"/>
    </location>
</feature>
<dbReference type="InterPro" id="IPR043137">
    <property type="entry name" value="GGT_ssub_C"/>
</dbReference>
<protein>
    <submittedName>
        <fullName evidence="2">Gamma-glutamyltransferase</fullName>
        <ecNumber evidence="2">2.3.2.2</ecNumber>
    </submittedName>
</protein>
<feature type="compositionally biased region" description="Low complexity" evidence="1">
    <location>
        <begin position="225"/>
        <end position="237"/>
    </location>
</feature>
<dbReference type="Pfam" id="PF01019">
    <property type="entry name" value="G_glu_transpept"/>
    <property type="match status" value="2"/>
</dbReference>
<dbReference type="Gene3D" id="3.60.20.40">
    <property type="match status" value="1"/>
</dbReference>
<dbReference type="InterPro" id="IPR029055">
    <property type="entry name" value="Ntn_hydrolases_N"/>
</dbReference>
<dbReference type="GO" id="GO:0103068">
    <property type="term" value="F:leukotriene C4 gamma-glutamyl transferase activity"/>
    <property type="evidence" value="ECO:0007669"/>
    <property type="project" value="UniProtKB-EC"/>
</dbReference>
<dbReference type="InterPro" id="IPR052896">
    <property type="entry name" value="GGT-like_enzyme"/>
</dbReference>
<dbReference type="RefSeq" id="WP_316001288.1">
    <property type="nucleotide sequence ID" value="NZ_JAWDIU010000002.1"/>
</dbReference>
<sequence>MTFAPAASFTTRPTLRGTFGMSASTHWTATATAQSVLERGGNAFDAAVAAAFVLHVVEPHLNGPGGDLVALIRPAGAAEPVVLMGQGPAPARATIEHFRGRGLDLVPGAGGLAAAVPGAVDAWLLLLRDHGTWELGDVLAYATGYARDGHPLVAGASATIARVAELFRDHWPTSAERWMPEGERPAADSLVRNPAYADVLDGLVAAGARGEWARADHAQADDSPAGRARGGDAQADWARGDDRAQTDHAPADRVLGSDAQADRAQWDREQAERARGDDRAQTDHAPTDRVLGSDAQADRGQADRALADRAQTEPAQRERALRDDRAARIDAAREHWMTTVLPEAAAFIAQPHRHADGADHPGILNADDLATWRASFEPAVSTSFRGWDVFKAGTWTQGPALLHTLRLIEDADDLDPSSVEGAHLLLEAQKLAYADRDAWFGDAGGAVDIDALLADDYIAARRTLIGREASAEWHPGSPEGRDPVLPPLRTDHASTDGSTGEPTVDRSGQTRGDTCHLDVIDRWGNVVSATPSGGWLQSSPTVPSLGFCLGTRLQATWLVPGHPASLTPGRRPRTTLTPTLVSRGDEVIAIGSPGGDQQDQWQLTVLLRMLVGEYSAQQAIDAPNLNITALIDSFWPRTWVPAGVAVEDRLGEQVIEALEERGHRVRRAGDWALGRVTAVGRGADGALWAAANPRGAQGYAAGR</sequence>
<dbReference type="PRINTS" id="PR01210">
    <property type="entry name" value="GGTRANSPTASE"/>
</dbReference>
<dbReference type="PANTHER" id="PTHR43881">
    <property type="entry name" value="GAMMA-GLUTAMYLTRANSPEPTIDASE (AFU_ORTHOLOGUE AFUA_4G13580)"/>
    <property type="match status" value="1"/>
</dbReference>
<feature type="region of interest" description="Disordered" evidence="1">
    <location>
        <begin position="470"/>
        <end position="511"/>
    </location>
</feature>
<feature type="compositionally biased region" description="Polar residues" evidence="1">
    <location>
        <begin position="495"/>
        <end position="511"/>
    </location>
</feature>
<keyword evidence="3" id="KW-1185">Reference proteome</keyword>
<feature type="compositionally biased region" description="Basic and acidic residues" evidence="1">
    <location>
        <begin position="296"/>
        <end position="321"/>
    </location>
</feature>
<feature type="compositionally biased region" description="Basic and acidic residues" evidence="1">
    <location>
        <begin position="238"/>
        <end position="251"/>
    </location>
</feature>
<gene>
    <name evidence="2" type="ORF">RWH43_09035</name>
</gene>
<evidence type="ECO:0000256" key="1">
    <source>
        <dbReference type="SAM" id="MobiDB-lite"/>
    </source>
</evidence>
<feature type="region of interest" description="Disordered" evidence="1">
    <location>
        <begin position="215"/>
        <end position="321"/>
    </location>
</feature>
<keyword evidence="2" id="KW-0808">Transferase</keyword>
<proteinExistence type="predicted"/>